<evidence type="ECO:0000313" key="2">
    <source>
        <dbReference type="Proteomes" id="UP001237642"/>
    </source>
</evidence>
<reference evidence="1" key="2">
    <citation type="submission" date="2023-05" db="EMBL/GenBank/DDBJ databases">
        <authorList>
            <person name="Schelkunov M.I."/>
        </authorList>
    </citation>
    <scope>NUCLEOTIDE SEQUENCE</scope>
    <source>
        <strain evidence="1">Hsosn_3</strain>
        <tissue evidence="1">Leaf</tissue>
    </source>
</reference>
<protein>
    <recommendedName>
        <fullName evidence="3">DUF4283 domain-containing protein</fullName>
    </recommendedName>
</protein>
<dbReference type="Proteomes" id="UP001237642">
    <property type="component" value="Unassembled WGS sequence"/>
</dbReference>
<evidence type="ECO:0008006" key="3">
    <source>
        <dbReference type="Google" id="ProtNLM"/>
    </source>
</evidence>
<organism evidence="1 2">
    <name type="scientific">Heracleum sosnowskyi</name>
    <dbReference type="NCBI Taxonomy" id="360622"/>
    <lineage>
        <taxon>Eukaryota</taxon>
        <taxon>Viridiplantae</taxon>
        <taxon>Streptophyta</taxon>
        <taxon>Embryophyta</taxon>
        <taxon>Tracheophyta</taxon>
        <taxon>Spermatophyta</taxon>
        <taxon>Magnoliopsida</taxon>
        <taxon>eudicotyledons</taxon>
        <taxon>Gunneridae</taxon>
        <taxon>Pentapetalae</taxon>
        <taxon>asterids</taxon>
        <taxon>campanulids</taxon>
        <taxon>Apiales</taxon>
        <taxon>Apiaceae</taxon>
        <taxon>Apioideae</taxon>
        <taxon>apioid superclade</taxon>
        <taxon>Tordylieae</taxon>
        <taxon>Tordyliinae</taxon>
        <taxon>Heracleum</taxon>
    </lineage>
</organism>
<reference evidence="1" key="1">
    <citation type="submission" date="2023-02" db="EMBL/GenBank/DDBJ databases">
        <title>Genome of toxic invasive species Heracleum sosnowskyi carries increased number of genes despite the absence of recent whole-genome duplications.</title>
        <authorList>
            <person name="Schelkunov M."/>
            <person name="Shtratnikova V."/>
            <person name="Makarenko M."/>
            <person name="Klepikova A."/>
            <person name="Omelchenko D."/>
            <person name="Novikova G."/>
            <person name="Obukhova E."/>
            <person name="Bogdanov V."/>
            <person name="Penin A."/>
            <person name="Logacheva M."/>
        </authorList>
    </citation>
    <scope>NUCLEOTIDE SEQUENCE</scope>
    <source>
        <strain evidence="1">Hsosn_3</strain>
        <tissue evidence="1">Leaf</tissue>
    </source>
</reference>
<sequence length="161" mass="18182">MFQKALIEGGFCWMERWHQDSSSVYLVITTSDNKVHIVDAVENVNLNNHDDLIDFNEISMIGFLVGKSLPHQFVCACAFRRWKGLCDMTYHDKGFFAFTFDCEKSRNEALSMGFIILSDSVMVFKPWQSKANTEGLSFDGKQMDVLSGPGHNHNRSSGGSN</sequence>
<keyword evidence="2" id="KW-1185">Reference proteome</keyword>
<dbReference type="AlphaFoldDB" id="A0AAD8MUI1"/>
<accession>A0AAD8MUI1</accession>
<gene>
    <name evidence="1" type="ORF">POM88_018193</name>
</gene>
<name>A0AAD8MUI1_9APIA</name>
<comment type="caution">
    <text evidence="1">The sequence shown here is derived from an EMBL/GenBank/DDBJ whole genome shotgun (WGS) entry which is preliminary data.</text>
</comment>
<dbReference type="EMBL" id="JAUIZM010000004">
    <property type="protein sequence ID" value="KAK1390015.1"/>
    <property type="molecule type" value="Genomic_DNA"/>
</dbReference>
<proteinExistence type="predicted"/>
<evidence type="ECO:0000313" key="1">
    <source>
        <dbReference type="EMBL" id="KAK1390015.1"/>
    </source>
</evidence>